<dbReference type="InterPro" id="IPR025366">
    <property type="entry name" value="DUF4270"/>
</dbReference>
<protein>
    <recommendedName>
        <fullName evidence="4">DUF4270 domain-containing protein</fullName>
    </recommendedName>
</protein>
<evidence type="ECO:0000313" key="3">
    <source>
        <dbReference type="Proteomes" id="UP000095591"/>
    </source>
</evidence>
<name>A0A173W0Y9_PARDI</name>
<gene>
    <name evidence="2" type="ORF">ERS852429_03910</name>
</gene>
<dbReference type="EMBL" id="CYXP01000011">
    <property type="protein sequence ID" value="CUN32087.1"/>
    <property type="molecule type" value="Genomic_DNA"/>
</dbReference>
<keyword evidence="1" id="KW-0732">Signal</keyword>
<dbReference type="Proteomes" id="UP000095591">
    <property type="component" value="Unassembled WGS sequence"/>
</dbReference>
<feature type="chain" id="PRO_5008014311" description="DUF4270 domain-containing protein" evidence="1">
    <location>
        <begin position="21"/>
        <end position="458"/>
    </location>
</feature>
<dbReference type="PROSITE" id="PS51257">
    <property type="entry name" value="PROKAR_LIPOPROTEIN"/>
    <property type="match status" value="1"/>
</dbReference>
<accession>A0A173W0Y9</accession>
<dbReference type="Pfam" id="PF14092">
    <property type="entry name" value="DUF4270"/>
    <property type="match status" value="1"/>
</dbReference>
<evidence type="ECO:0000256" key="1">
    <source>
        <dbReference type="SAM" id="SignalP"/>
    </source>
</evidence>
<feature type="signal peptide" evidence="1">
    <location>
        <begin position="1"/>
        <end position="20"/>
    </location>
</feature>
<proteinExistence type="predicted"/>
<sequence length="458" mass="51205">MKIKLLILGLGLGASILAGCNDDFSSIGTSIQPGDDTIAVYMDTFQIQATTVQLDSIYARSTSAQLGELYDPLYGNLVSDFMCQFYCPNDFQFAHTPYEGKIDSVEFNIYYNGSNKNGVWVGDSLAPMRAEIFKITSPLQKNFYTNIDPKQYCNMQESMGAQAYTAYNTSISDSLRNSDGYSPHVSIKIPTEFGQKFYDETINNPGTFKNQETFNEFFPGLYVTTTFGSGNILSVASSVLKIYYNYAVKSTAGKDSLITTWEAFSVTKEVIQLSRFKNTDMSQLLQPNDSYAFFKTPAGVCTRIVLPTQEITPIMEKRIVNNLPLELKAMPQEDWQYALAPPPYLLILPEDSVKSFFEGSQIDNNVTSFLSNAYDATTRTYSFPNLANLLKYQMENNPDKDLSLLLIPVQRTTTTNNSYGQSTVVTTAITNYLAPSGVKIRKDEEVMKIGITSCKYVR</sequence>
<dbReference type="RefSeq" id="WP_057319957.1">
    <property type="nucleotide sequence ID" value="NZ_CYXP01000011.1"/>
</dbReference>
<evidence type="ECO:0008006" key="4">
    <source>
        <dbReference type="Google" id="ProtNLM"/>
    </source>
</evidence>
<dbReference type="AlphaFoldDB" id="A0A173W0Y9"/>
<organism evidence="2 3">
    <name type="scientific">Parabacteroides distasonis</name>
    <dbReference type="NCBI Taxonomy" id="823"/>
    <lineage>
        <taxon>Bacteria</taxon>
        <taxon>Pseudomonadati</taxon>
        <taxon>Bacteroidota</taxon>
        <taxon>Bacteroidia</taxon>
        <taxon>Bacteroidales</taxon>
        <taxon>Tannerellaceae</taxon>
        <taxon>Parabacteroides</taxon>
    </lineage>
</organism>
<evidence type="ECO:0000313" key="2">
    <source>
        <dbReference type="EMBL" id="CUN32087.1"/>
    </source>
</evidence>
<reference evidence="2 3" key="1">
    <citation type="submission" date="2015-09" db="EMBL/GenBank/DDBJ databases">
        <authorList>
            <consortium name="Pathogen Informatics"/>
        </authorList>
    </citation>
    <scope>NUCLEOTIDE SEQUENCE [LARGE SCALE GENOMIC DNA]</scope>
    <source>
        <strain evidence="2 3">2789STDY5608872</strain>
    </source>
</reference>